<dbReference type="PANTHER" id="PTHR24007">
    <property type="entry name" value="BRCA1-ASSOCIATED PROTEIN"/>
    <property type="match status" value="1"/>
</dbReference>
<dbReference type="GeneID" id="39869233"/>
<dbReference type="Proteomes" id="UP000219813">
    <property type="component" value="Chromosome 10"/>
</dbReference>
<feature type="compositionally biased region" description="Low complexity" evidence="2">
    <location>
        <begin position="345"/>
        <end position="359"/>
    </location>
</feature>
<dbReference type="RefSeq" id="XP_028862008.1">
    <property type="nucleotide sequence ID" value="XM_029005417.1"/>
</dbReference>
<feature type="region of interest" description="Disordered" evidence="2">
    <location>
        <begin position="30"/>
        <end position="53"/>
    </location>
</feature>
<keyword evidence="1" id="KW-0175">Coiled coil</keyword>
<feature type="compositionally biased region" description="Acidic residues" evidence="2">
    <location>
        <begin position="176"/>
        <end position="190"/>
    </location>
</feature>
<feature type="compositionally biased region" description="Low complexity" evidence="2">
    <location>
        <begin position="191"/>
        <end position="210"/>
    </location>
</feature>
<dbReference type="VEuPathDB" id="PlasmoDB:PmUG01_10023300"/>
<feature type="compositionally biased region" description="Polar residues" evidence="2">
    <location>
        <begin position="111"/>
        <end position="122"/>
    </location>
</feature>
<dbReference type="EMBL" id="LT594631">
    <property type="protein sequence ID" value="SCN44762.1"/>
    <property type="molecule type" value="Genomic_DNA"/>
</dbReference>
<dbReference type="PANTHER" id="PTHR24007:SF7">
    <property type="entry name" value="BRCA1-ASSOCIATED PROTEIN"/>
    <property type="match status" value="1"/>
</dbReference>
<keyword evidence="4" id="KW-1185">Reference proteome</keyword>
<feature type="compositionally biased region" description="Basic residues" evidence="2">
    <location>
        <begin position="1146"/>
        <end position="1157"/>
    </location>
</feature>
<feature type="region of interest" description="Disordered" evidence="2">
    <location>
        <begin position="345"/>
        <end position="371"/>
    </location>
</feature>
<evidence type="ECO:0000313" key="3">
    <source>
        <dbReference type="EMBL" id="SCN44762.1"/>
    </source>
</evidence>
<reference evidence="3 4" key="1">
    <citation type="submission" date="2016-06" db="EMBL/GenBank/DDBJ databases">
        <authorList>
            <consortium name="Pathogen Informatics"/>
        </authorList>
    </citation>
    <scope>NUCLEOTIDE SEQUENCE [LARGE SCALE GENOMIC DNA]</scope>
</reference>
<dbReference type="GO" id="GO:0061630">
    <property type="term" value="F:ubiquitin protein ligase activity"/>
    <property type="evidence" value="ECO:0007669"/>
    <property type="project" value="TreeGrafter"/>
</dbReference>
<feature type="region of interest" description="Disordered" evidence="2">
    <location>
        <begin position="96"/>
        <end position="210"/>
    </location>
</feature>
<feature type="compositionally biased region" description="Basic and acidic residues" evidence="2">
    <location>
        <begin position="1135"/>
        <end position="1145"/>
    </location>
</feature>
<dbReference type="GO" id="GO:0016567">
    <property type="term" value="P:protein ubiquitination"/>
    <property type="evidence" value="ECO:0007669"/>
    <property type="project" value="TreeGrafter"/>
</dbReference>
<evidence type="ECO:0008006" key="5">
    <source>
        <dbReference type="Google" id="ProtNLM"/>
    </source>
</evidence>
<evidence type="ECO:0000313" key="4">
    <source>
        <dbReference type="Proteomes" id="UP000219813"/>
    </source>
</evidence>
<gene>
    <name evidence="3" type="primary">PmUG01_10023300</name>
    <name evidence="3" type="ORF">PMUG01_10023300</name>
</gene>
<dbReference type="GO" id="GO:0007265">
    <property type="term" value="P:Ras protein signal transduction"/>
    <property type="evidence" value="ECO:0007669"/>
    <property type="project" value="TreeGrafter"/>
</dbReference>
<feature type="compositionally biased region" description="Basic and acidic residues" evidence="2">
    <location>
        <begin position="96"/>
        <end position="110"/>
    </location>
</feature>
<proteinExistence type="predicted"/>
<sequence length="1464" mass="172125">MNIKGQKKKKPKGKKKGNICFFNIHNKDKDEVNDKEDKTGGGAHNIKENNIENDKGKKQLLNSYGCDTCEINNYVEKEEIEKEIKKREDNRHVREITEGLTSKTEKESVRKTSMYSKNNTNGIEVGVKTCDNNDVSNNDINDNDVSNNDINDNDINDNDVSNNDINDNDVSNNDINDNDINDNDINDNDANDNNANDNNANDNNAIDINNDLQHGERTKKRSYMVDANTISGCHTSGRPNEKSDEEKIRSALKNGNKIISSESKCKLKEEDDDVKNFLILSSKEDIEEKTNLLFPKIDIDNQSSWYADGAEDEFVKEVNKQIDKFQNKFNDLYFLQNISNVQNLNNNYSSNGKNKQTNKQTKKKKKKKEQQNVQAQIGVSDVVNNNYSVVGTKQIYFEKEIYQFSDVLIKGHAFLSLKRKKKKKKKKKKIKIRIKMRTKHYKIMSDLYQIGNEENARTKIKKYYIFNYNCGNTKIQSITGYIRCFKTYSLYKENNNNLKKKLIEKYNLQVETVDKNCLKNKTAISVLLCVNVSNCLSPSDFLELLYPFDNFIFFLKVLNKKNNEEYMIYFLTFNKYAKKIMKTAKCISYFNMKKKKRLKIYIVKDITMNVTSCISKKNKRLISTHKYYEKKKEKFAKSNVKNGATQRPFLKTNFINALYLISQNKFQLSCAVCLEPLYSESLSKIISYIFNLNLENQKKKIIRKKDPFKNQCSNKNDMTIKNNINGNYNKEEEKKKKIKDRYDDNVVGGMKNELVKKENFNKTSITTTVPNGGFYEEYTSIDKCVTNKENNSIFKREQYYLPKTLNSYTMNGYTHDPIIIRFVNNMQNKYKNQIKKKKKNNKNQIFNNVCINILCSHIFHSNCLKKCCFTSCPICRYKQYNYKIANCDICEKNYDVKICLFCGFIGCSVNYDKINKLKNKKLKEKKKLLKKKSGIIRKIILTFLRIVNFFPEKDSFISVPSYYNRKNAHYKVANISMDGEEKGGENCCIYNVKNVVDEQNEKHYEGEILLNKNEINGKRAERQNEHNYYINQEEVNLSEKKEVNETCSCRDKVQWCDNARFKKKNIRNDISISLLGSNENNECSPHLKNFLKYIYISKWERKKKKKRRGNVSSYSFLRNFNGNIGAKVQCLGRNRVTDKVREKKEKERKKKEKRGGNKNKSGENKRNDGKAYIRKKCELTQNRRKKIPKKRKKGFASFNKYDVVIKVNNRYDGKNYPKKINKKIFVDHAKGHFYETNHNYFFDISKNSVYDYSSHLYIKKLINLKSENKELKKVYSGNIYMNGKDGIIDKKNIIMYIYEFNQLLSALLESQRDNFLSCIYELKLNYENIDNENLIEISKCFNEIKNLQQANYNLKTQVRKKMNIYLEKLKTNEELRKQLKNVEIINEKLCENQKKEIHKYEVKTQEKKKIIKEKQQIIRELNQQITDLRFHKQATAKFCENAEIKNSSFMIGEKITQKSRFKKR</sequence>
<name>A0A1D3RHW3_PLAMA</name>
<protein>
    <recommendedName>
        <fullName evidence="5">RING-type domain-containing protein</fullName>
    </recommendedName>
</protein>
<evidence type="ECO:0000256" key="2">
    <source>
        <dbReference type="SAM" id="MobiDB-lite"/>
    </source>
</evidence>
<organism evidence="3 4">
    <name type="scientific">Plasmodium malariae</name>
    <dbReference type="NCBI Taxonomy" id="5858"/>
    <lineage>
        <taxon>Eukaryota</taxon>
        <taxon>Sar</taxon>
        <taxon>Alveolata</taxon>
        <taxon>Apicomplexa</taxon>
        <taxon>Aconoidasida</taxon>
        <taxon>Haemosporida</taxon>
        <taxon>Plasmodiidae</taxon>
        <taxon>Plasmodium</taxon>
        <taxon>Plasmodium (Plasmodium)</taxon>
    </lineage>
</organism>
<dbReference type="GO" id="GO:0005737">
    <property type="term" value="C:cytoplasm"/>
    <property type="evidence" value="ECO:0007669"/>
    <property type="project" value="TreeGrafter"/>
</dbReference>
<feature type="compositionally biased region" description="Basic and acidic residues" evidence="2">
    <location>
        <begin position="1160"/>
        <end position="1170"/>
    </location>
</feature>
<dbReference type="KEGG" id="pmal:PMUG01_10023300"/>
<feature type="compositionally biased region" description="Low complexity" evidence="2">
    <location>
        <begin position="132"/>
        <end position="150"/>
    </location>
</feature>
<dbReference type="OMA" id="AYYHMRT"/>
<feature type="compositionally biased region" description="Low complexity" evidence="2">
    <location>
        <begin position="158"/>
        <end position="175"/>
    </location>
</feature>
<dbReference type="OrthoDB" id="273556at2759"/>
<feature type="coiled-coil region" evidence="1">
    <location>
        <begin position="1372"/>
        <end position="1424"/>
    </location>
</feature>
<accession>A0A1D3RHW3</accession>
<feature type="region of interest" description="Disordered" evidence="2">
    <location>
        <begin position="1135"/>
        <end position="1170"/>
    </location>
</feature>
<evidence type="ECO:0000256" key="1">
    <source>
        <dbReference type="SAM" id="Coils"/>
    </source>
</evidence>